<evidence type="ECO:0000313" key="2">
    <source>
        <dbReference type="EMBL" id="JAD71203.1"/>
    </source>
</evidence>
<evidence type="ECO:0000256" key="1">
    <source>
        <dbReference type="SAM" id="Coils"/>
    </source>
</evidence>
<organism evidence="2">
    <name type="scientific">Arundo donax</name>
    <name type="common">Giant reed</name>
    <name type="synonym">Donax arundinaceus</name>
    <dbReference type="NCBI Taxonomy" id="35708"/>
    <lineage>
        <taxon>Eukaryota</taxon>
        <taxon>Viridiplantae</taxon>
        <taxon>Streptophyta</taxon>
        <taxon>Embryophyta</taxon>
        <taxon>Tracheophyta</taxon>
        <taxon>Spermatophyta</taxon>
        <taxon>Magnoliopsida</taxon>
        <taxon>Liliopsida</taxon>
        <taxon>Poales</taxon>
        <taxon>Poaceae</taxon>
        <taxon>PACMAD clade</taxon>
        <taxon>Arundinoideae</taxon>
        <taxon>Arundineae</taxon>
        <taxon>Arundo</taxon>
    </lineage>
</organism>
<keyword evidence="1" id="KW-0175">Coiled coil</keyword>
<protein>
    <submittedName>
        <fullName evidence="2">Uncharacterized protein</fullName>
    </submittedName>
</protein>
<name>A0A0A9C9S5_ARUDO</name>
<proteinExistence type="predicted"/>
<sequence>MNGIFPFLTFTSSSRNENRGREKMYYLVDITMEMDELEAELESEKKAKKRAKGRTLPMTYT</sequence>
<reference evidence="2" key="2">
    <citation type="journal article" date="2015" name="Data Brief">
        <title>Shoot transcriptome of the giant reed, Arundo donax.</title>
        <authorList>
            <person name="Barrero R.A."/>
            <person name="Guerrero F.D."/>
            <person name="Moolhuijzen P."/>
            <person name="Goolsby J.A."/>
            <person name="Tidwell J."/>
            <person name="Bellgard S.E."/>
            <person name="Bellgard M.I."/>
        </authorList>
    </citation>
    <scope>NUCLEOTIDE SEQUENCE</scope>
    <source>
        <tissue evidence="2">Shoot tissue taken approximately 20 cm above the soil surface</tissue>
    </source>
</reference>
<dbReference type="AlphaFoldDB" id="A0A0A9C9S5"/>
<feature type="coiled-coil region" evidence="1">
    <location>
        <begin position="27"/>
        <end position="54"/>
    </location>
</feature>
<reference evidence="2" key="1">
    <citation type="submission" date="2014-09" db="EMBL/GenBank/DDBJ databases">
        <authorList>
            <person name="Magalhaes I.L.F."/>
            <person name="Oliveira U."/>
            <person name="Santos F.R."/>
            <person name="Vidigal T.H.D.A."/>
            <person name="Brescovit A.D."/>
            <person name="Santos A.J."/>
        </authorList>
    </citation>
    <scope>NUCLEOTIDE SEQUENCE</scope>
    <source>
        <tissue evidence="2">Shoot tissue taken approximately 20 cm above the soil surface</tissue>
    </source>
</reference>
<dbReference type="EMBL" id="GBRH01226692">
    <property type="protein sequence ID" value="JAD71203.1"/>
    <property type="molecule type" value="Transcribed_RNA"/>
</dbReference>
<accession>A0A0A9C9S5</accession>